<gene>
    <name evidence="3" type="ORF">HAND1043_LOCUS21383</name>
</gene>
<evidence type="ECO:0000256" key="1">
    <source>
        <dbReference type="SAM" id="MobiDB-lite"/>
    </source>
</evidence>
<feature type="transmembrane region" description="Helical" evidence="2">
    <location>
        <begin position="94"/>
        <end position="117"/>
    </location>
</feature>
<proteinExistence type="predicted"/>
<sequence>MRPQEEREGEGMPQGLEGMQMGVIAAAAGCMCVIVCLLLAYVIWAVMTIMDTAGAAHTPCAEDSNIWMFCLVAVIVMPVAGCVINLLSRMADSVGIVIQMIPSVVNLVIAVWGMLLWANMTDECMSFYNNDYSNLVLLFKINVILLAVSAILLVCVVCVGVAALTAAVSQGGGSTSRYENIPDSLPQENGQSSLTEEYV</sequence>
<feature type="transmembrane region" description="Helical" evidence="2">
    <location>
        <begin position="66"/>
        <end position="87"/>
    </location>
</feature>
<evidence type="ECO:0000256" key="2">
    <source>
        <dbReference type="SAM" id="Phobius"/>
    </source>
</evidence>
<keyword evidence="2" id="KW-0472">Membrane</keyword>
<reference evidence="3" key="1">
    <citation type="submission" date="2021-01" db="EMBL/GenBank/DDBJ databases">
        <authorList>
            <person name="Corre E."/>
            <person name="Pelletier E."/>
            <person name="Niang G."/>
            <person name="Scheremetjew M."/>
            <person name="Finn R."/>
            <person name="Kale V."/>
            <person name="Holt S."/>
            <person name="Cochrane G."/>
            <person name="Meng A."/>
            <person name="Brown T."/>
            <person name="Cohen L."/>
        </authorList>
    </citation>
    <scope>NUCLEOTIDE SEQUENCE</scope>
    <source>
        <strain evidence="3">CCMP441</strain>
    </source>
</reference>
<evidence type="ECO:0000313" key="3">
    <source>
        <dbReference type="EMBL" id="CAD8754875.1"/>
    </source>
</evidence>
<dbReference type="AlphaFoldDB" id="A0A6U4I1C8"/>
<feature type="region of interest" description="Disordered" evidence="1">
    <location>
        <begin position="171"/>
        <end position="199"/>
    </location>
</feature>
<evidence type="ECO:0008006" key="4">
    <source>
        <dbReference type="Google" id="ProtNLM"/>
    </source>
</evidence>
<organism evidence="3">
    <name type="scientific">Hemiselmis andersenii</name>
    <name type="common">Cryptophyte alga</name>
    <dbReference type="NCBI Taxonomy" id="464988"/>
    <lineage>
        <taxon>Eukaryota</taxon>
        <taxon>Cryptophyceae</taxon>
        <taxon>Cryptomonadales</taxon>
        <taxon>Hemiselmidaceae</taxon>
        <taxon>Hemiselmis</taxon>
    </lineage>
</organism>
<protein>
    <recommendedName>
        <fullName evidence="4">Transmembrane protein</fullName>
    </recommendedName>
</protein>
<keyword evidence="2" id="KW-1133">Transmembrane helix</keyword>
<dbReference type="PROSITE" id="PS51257">
    <property type="entry name" value="PROKAR_LIPOPROTEIN"/>
    <property type="match status" value="1"/>
</dbReference>
<accession>A0A6U4I1C8</accession>
<keyword evidence="2" id="KW-0812">Transmembrane</keyword>
<feature type="compositionally biased region" description="Polar residues" evidence="1">
    <location>
        <begin position="186"/>
        <end position="199"/>
    </location>
</feature>
<feature type="transmembrane region" description="Helical" evidence="2">
    <location>
        <begin position="21"/>
        <end position="46"/>
    </location>
</feature>
<name>A0A6U4I1C8_HEMAN</name>
<feature type="transmembrane region" description="Helical" evidence="2">
    <location>
        <begin position="137"/>
        <end position="168"/>
    </location>
</feature>
<dbReference type="EMBL" id="HBFK01035270">
    <property type="protein sequence ID" value="CAD8754875.1"/>
    <property type="molecule type" value="Transcribed_RNA"/>
</dbReference>